<dbReference type="InterPro" id="IPR014748">
    <property type="entry name" value="Enoyl-CoA_hydra_C"/>
</dbReference>
<evidence type="ECO:0000313" key="7">
    <source>
        <dbReference type="EMBL" id="KAF2647972.1"/>
    </source>
</evidence>
<keyword evidence="4" id="KW-0576">Peroxisome</keyword>
<dbReference type="InterPro" id="IPR051053">
    <property type="entry name" value="ECH/Chromodomain_protein"/>
</dbReference>
<dbReference type="Pfam" id="PF00378">
    <property type="entry name" value="ECH_1"/>
    <property type="match status" value="1"/>
</dbReference>
<dbReference type="InterPro" id="IPR001753">
    <property type="entry name" value="Enoyl-CoA_hydra/iso"/>
</dbReference>
<dbReference type="CDD" id="cd06558">
    <property type="entry name" value="crotonase-like"/>
    <property type="match status" value="1"/>
</dbReference>
<evidence type="ECO:0000256" key="3">
    <source>
        <dbReference type="ARBA" id="ARBA00023026"/>
    </source>
</evidence>
<keyword evidence="5 7" id="KW-0413">Isomerase</keyword>
<dbReference type="InterPro" id="IPR029045">
    <property type="entry name" value="ClpP/crotonase-like_dom_sf"/>
</dbReference>
<evidence type="ECO:0000256" key="6">
    <source>
        <dbReference type="SAM" id="MobiDB-lite"/>
    </source>
</evidence>
<accession>A0A6A6SKN8</accession>
<name>A0A6A6SKN8_9PLEO</name>
<evidence type="ECO:0000256" key="2">
    <source>
        <dbReference type="ARBA" id="ARBA00004685"/>
    </source>
</evidence>
<sequence length="227" mass="24781">MVAIFQWIERTTKIHVVVQTGAGKFFCTGMELVDDDATAPMSFALGSDFHTLNKLLIGSNKMLIAAVNGPAAGYGVTSLALYDLVYAVPEAYFFTPFTRLGMAAEGASSLSFPRLMGHQRAATLLLAGDRISAQDAERFGLISKILPAADFVKHVVEIAERLARSPQGALRATKGLMRQGVRQELLDANDRECALIQGERHGSKENRDAVARFRQERRGKRAAKSQL</sequence>
<reference evidence="7" key="1">
    <citation type="journal article" date="2020" name="Stud. Mycol.">
        <title>101 Dothideomycetes genomes: a test case for predicting lifestyles and emergence of pathogens.</title>
        <authorList>
            <person name="Haridas S."/>
            <person name="Albert R."/>
            <person name="Binder M."/>
            <person name="Bloem J."/>
            <person name="Labutti K."/>
            <person name="Salamov A."/>
            <person name="Andreopoulos B."/>
            <person name="Baker S."/>
            <person name="Barry K."/>
            <person name="Bills G."/>
            <person name="Bluhm B."/>
            <person name="Cannon C."/>
            <person name="Castanera R."/>
            <person name="Culley D."/>
            <person name="Daum C."/>
            <person name="Ezra D."/>
            <person name="Gonzalez J."/>
            <person name="Henrissat B."/>
            <person name="Kuo A."/>
            <person name="Liang C."/>
            <person name="Lipzen A."/>
            <person name="Lutzoni F."/>
            <person name="Magnuson J."/>
            <person name="Mondo S."/>
            <person name="Nolan M."/>
            <person name="Ohm R."/>
            <person name="Pangilinan J."/>
            <person name="Park H.-J."/>
            <person name="Ramirez L."/>
            <person name="Alfaro M."/>
            <person name="Sun H."/>
            <person name="Tritt A."/>
            <person name="Yoshinaga Y."/>
            <person name="Zwiers L.-H."/>
            <person name="Turgeon B."/>
            <person name="Goodwin S."/>
            <person name="Spatafora J."/>
            <person name="Crous P."/>
            <person name="Grigoriev I."/>
        </authorList>
    </citation>
    <scope>NUCLEOTIDE SEQUENCE</scope>
    <source>
        <strain evidence="7">CBS 122681</strain>
    </source>
</reference>
<proteinExistence type="predicted"/>
<gene>
    <name evidence="7" type="ORF">K491DRAFT_613682</name>
</gene>
<dbReference type="OrthoDB" id="448450at2759"/>
<dbReference type="GO" id="GO:0005777">
    <property type="term" value="C:peroxisome"/>
    <property type="evidence" value="ECO:0007669"/>
    <property type="project" value="UniProtKB-SubCell"/>
</dbReference>
<dbReference type="PANTHER" id="PTHR43684:SF1">
    <property type="entry name" value="ENOYL-COA DELTA ISOMERASE 2"/>
    <property type="match status" value="1"/>
</dbReference>
<feature type="compositionally biased region" description="Basic residues" evidence="6">
    <location>
        <begin position="217"/>
        <end position="227"/>
    </location>
</feature>
<comment type="pathway">
    <text evidence="2">Mycotoxin biosynthesis.</text>
</comment>
<evidence type="ECO:0000313" key="8">
    <source>
        <dbReference type="Proteomes" id="UP000799324"/>
    </source>
</evidence>
<dbReference type="Gene3D" id="3.90.226.10">
    <property type="entry name" value="2-enoyl-CoA Hydratase, Chain A, domain 1"/>
    <property type="match status" value="1"/>
</dbReference>
<feature type="compositionally biased region" description="Basic and acidic residues" evidence="6">
    <location>
        <begin position="196"/>
        <end position="216"/>
    </location>
</feature>
<evidence type="ECO:0000256" key="1">
    <source>
        <dbReference type="ARBA" id="ARBA00004275"/>
    </source>
</evidence>
<comment type="subcellular location">
    <subcellularLocation>
        <location evidence="1">Peroxisome</location>
    </subcellularLocation>
</comment>
<dbReference type="Gene3D" id="1.10.12.10">
    <property type="entry name" value="Lyase 2-enoyl-coa Hydratase, Chain A, domain 2"/>
    <property type="match status" value="1"/>
</dbReference>
<dbReference type="GO" id="GO:0004165">
    <property type="term" value="F:delta(3)-delta(2)-enoyl-CoA isomerase activity"/>
    <property type="evidence" value="ECO:0007669"/>
    <property type="project" value="UniProtKB-ARBA"/>
</dbReference>
<dbReference type="EMBL" id="MU004567">
    <property type="protein sequence ID" value="KAF2647972.1"/>
    <property type="molecule type" value="Genomic_DNA"/>
</dbReference>
<organism evidence="7 8">
    <name type="scientific">Lophiostoma macrostomum CBS 122681</name>
    <dbReference type="NCBI Taxonomy" id="1314788"/>
    <lineage>
        <taxon>Eukaryota</taxon>
        <taxon>Fungi</taxon>
        <taxon>Dikarya</taxon>
        <taxon>Ascomycota</taxon>
        <taxon>Pezizomycotina</taxon>
        <taxon>Dothideomycetes</taxon>
        <taxon>Pleosporomycetidae</taxon>
        <taxon>Pleosporales</taxon>
        <taxon>Lophiostomataceae</taxon>
        <taxon>Lophiostoma</taxon>
    </lineage>
</organism>
<dbReference type="AlphaFoldDB" id="A0A6A6SKN8"/>
<dbReference type="SUPFAM" id="SSF52096">
    <property type="entry name" value="ClpP/crotonase"/>
    <property type="match status" value="1"/>
</dbReference>
<protein>
    <submittedName>
        <fullName evidence="7">Dodecenoyl-CoA delta-isomerase</fullName>
    </submittedName>
</protein>
<dbReference type="Proteomes" id="UP000799324">
    <property type="component" value="Unassembled WGS sequence"/>
</dbReference>
<evidence type="ECO:0000256" key="4">
    <source>
        <dbReference type="ARBA" id="ARBA00023140"/>
    </source>
</evidence>
<keyword evidence="3" id="KW-0843">Virulence</keyword>
<evidence type="ECO:0000256" key="5">
    <source>
        <dbReference type="ARBA" id="ARBA00023235"/>
    </source>
</evidence>
<feature type="region of interest" description="Disordered" evidence="6">
    <location>
        <begin position="196"/>
        <end position="227"/>
    </location>
</feature>
<dbReference type="PANTHER" id="PTHR43684">
    <property type="match status" value="1"/>
</dbReference>
<keyword evidence="8" id="KW-1185">Reference proteome</keyword>